<evidence type="ECO:0000256" key="3">
    <source>
        <dbReference type="ARBA" id="ARBA00022692"/>
    </source>
</evidence>
<comment type="caution">
    <text evidence="8">The sequence shown here is derived from an EMBL/GenBank/DDBJ whole genome shotgun (WGS) entry which is preliminary data.</text>
</comment>
<dbReference type="SUPFAM" id="SSF81321">
    <property type="entry name" value="Family A G protein-coupled receptor-like"/>
    <property type="match status" value="1"/>
</dbReference>
<dbReference type="InterPro" id="IPR000276">
    <property type="entry name" value="GPCR_Rhodpsn"/>
</dbReference>
<sequence length="299" mass="34212">MKKVKRTTVIFLSQLAISNLIQGIILLLKGLFYVWDVNTNEGCMALITINITSFGIYLTGIFYIYLDLYLSLKKMSVANPVISVRAAVILTALSWIGSVAISVSGYGMTISTYQYTQEAGCILTKGLYQKQYILFITIIFLIGLLGILTLHVITYRLMKRIKRHLLGHSDHNHTVTGEDSSGRTPHVNVPERGSASPRMIWLKKNDVVMKTILIILIFFIISWYPLLISVLIVIYCEACTFFITEYVWRFVYILVILQYNINGIIYMSKLRDFRNTCKRLCCKFVHHRRRVEPSGSETA</sequence>
<proteinExistence type="predicted"/>
<dbReference type="EMBL" id="JAODUP010000044">
    <property type="protein sequence ID" value="KAK2165927.1"/>
    <property type="molecule type" value="Genomic_DNA"/>
</dbReference>
<dbReference type="GO" id="GO:0005886">
    <property type="term" value="C:plasma membrane"/>
    <property type="evidence" value="ECO:0007669"/>
    <property type="project" value="UniProtKB-SubCell"/>
</dbReference>
<dbReference type="GO" id="GO:0004930">
    <property type="term" value="F:G protein-coupled receptor activity"/>
    <property type="evidence" value="ECO:0007669"/>
    <property type="project" value="InterPro"/>
</dbReference>
<keyword evidence="2" id="KW-1003">Cell membrane</keyword>
<evidence type="ECO:0000256" key="4">
    <source>
        <dbReference type="ARBA" id="ARBA00022989"/>
    </source>
</evidence>
<evidence type="ECO:0000313" key="9">
    <source>
        <dbReference type="Proteomes" id="UP001208570"/>
    </source>
</evidence>
<dbReference type="Proteomes" id="UP001208570">
    <property type="component" value="Unassembled WGS sequence"/>
</dbReference>
<dbReference type="PROSITE" id="PS50262">
    <property type="entry name" value="G_PROTEIN_RECEP_F1_2"/>
    <property type="match status" value="1"/>
</dbReference>
<organism evidence="8 9">
    <name type="scientific">Paralvinella palmiformis</name>
    <dbReference type="NCBI Taxonomy" id="53620"/>
    <lineage>
        <taxon>Eukaryota</taxon>
        <taxon>Metazoa</taxon>
        <taxon>Spiralia</taxon>
        <taxon>Lophotrochozoa</taxon>
        <taxon>Annelida</taxon>
        <taxon>Polychaeta</taxon>
        <taxon>Sedentaria</taxon>
        <taxon>Canalipalpata</taxon>
        <taxon>Terebellida</taxon>
        <taxon>Terebelliformia</taxon>
        <taxon>Alvinellidae</taxon>
        <taxon>Paralvinella</taxon>
    </lineage>
</organism>
<evidence type="ECO:0000256" key="1">
    <source>
        <dbReference type="ARBA" id="ARBA00004651"/>
    </source>
</evidence>
<dbReference type="PANTHER" id="PTHR22750">
    <property type="entry name" value="G-PROTEIN COUPLED RECEPTOR"/>
    <property type="match status" value="1"/>
</dbReference>
<gene>
    <name evidence="8" type="ORF">LSH36_44g07025</name>
</gene>
<evidence type="ECO:0000256" key="6">
    <source>
        <dbReference type="SAM" id="Phobius"/>
    </source>
</evidence>
<protein>
    <recommendedName>
        <fullName evidence="7">G-protein coupled receptors family 1 profile domain-containing protein</fullName>
    </recommendedName>
</protein>
<name>A0AAD9K775_9ANNE</name>
<feature type="transmembrane region" description="Helical" evidence="6">
    <location>
        <begin position="132"/>
        <end position="153"/>
    </location>
</feature>
<accession>A0AAD9K775</accession>
<reference evidence="8" key="1">
    <citation type="journal article" date="2023" name="Mol. Biol. Evol.">
        <title>Third-Generation Sequencing Reveals the Adaptive Role of the Epigenome in Three Deep-Sea Polychaetes.</title>
        <authorList>
            <person name="Perez M."/>
            <person name="Aroh O."/>
            <person name="Sun Y."/>
            <person name="Lan Y."/>
            <person name="Juniper S.K."/>
            <person name="Young C.R."/>
            <person name="Angers B."/>
            <person name="Qian P.Y."/>
        </authorList>
    </citation>
    <scope>NUCLEOTIDE SEQUENCE</scope>
    <source>
        <strain evidence="8">P08H-3</strain>
    </source>
</reference>
<feature type="transmembrane region" description="Helical" evidence="6">
    <location>
        <begin position="207"/>
        <end position="234"/>
    </location>
</feature>
<feature type="domain" description="G-protein coupled receptors family 1 profile" evidence="7">
    <location>
        <begin position="1"/>
        <end position="266"/>
    </location>
</feature>
<evidence type="ECO:0000256" key="2">
    <source>
        <dbReference type="ARBA" id="ARBA00022475"/>
    </source>
</evidence>
<comment type="subcellular location">
    <subcellularLocation>
        <location evidence="1">Cell membrane</location>
        <topology evidence="1">Multi-pass membrane protein</topology>
    </subcellularLocation>
</comment>
<dbReference type="PRINTS" id="PR00237">
    <property type="entry name" value="GPCRRHODOPSN"/>
</dbReference>
<evidence type="ECO:0000256" key="5">
    <source>
        <dbReference type="ARBA" id="ARBA00023136"/>
    </source>
</evidence>
<evidence type="ECO:0000313" key="8">
    <source>
        <dbReference type="EMBL" id="KAK2165927.1"/>
    </source>
</evidence>
<keyword evidence="5 6" id="KW-0472">Membrane</keyword>
<feature type="transmembrane region" description="Helical" evidence="6">
    <location>
        <begin position="87"/>
        <end position="108"/>
    </location>
</feature>
<dbReference type="Pfam" id="PF00001">
    <property type="entry name" value="7tm_1"/>
    <property type="match status" value="1"/>
</dbReference>
<keyword evidence="9" id="KW-1185">Reference proteome</keyword>
<dbReference type="InterPro" id="IPR017452">
    <property type="entry name" value="GPCR_Rhodpsn_7TM"/>
</dbReference>
<dbReference type="AlphaFoldDB" id="A0AAD9K775"/>
<evidence type="ECO:0000259" key="7">
    <source>
        <dbReference type="PROSITE" id="PS50262"/>
    </source>
</evidence>
<feature type="transmembrane region" description="Helical" evidence="6">
    <location>
        <begin position="44"/>
        <end position="66"/>
    </location>
</feature>
<feature type="transmembrane region" description="Helical" evidence="6">
    <location>
        <begin position="9"/>
        <end position="32"/>
    </location>
</feature>
<keyword evidence="3 6" id="KW-0812">Transmembrane</keyword>
<dbReference type="Gene3D" id="1.20.1070.10">
    <property type="entry name" value="Rhodopsin 7-helix transmembrane proteins"/>
    <property type="match status" value="1"/>
</dbReference>
<keyword evidence="4 6" id="KW-1133">Transmembrane helix</keyword>
<feature type="transmembrane region" description="Helical" evidence="6">
    <location>
        <begin position="246"/>
        <end position="266"/>
    </location>
</feature>